<reference evidence="2" key="1">
    <citation type="journal article" date="2023" name="Plant J.">
        <title>Genome sequences and population genomics provide insights into the demographic history, inbreeding, and mutation load of two 'living fossil' tree species of Dipteronia.</title>
        <authorList>
            <person name="Feng Y."/>
            <person name="Comes H.P."/>
            <person name="Chen J."/>
            <person name="Zhu S."/>
            <person name="Lu R."/>
            <person name="Zhang X."/>
            <person name="Li P."/>
            <person name="Qiu J."/>
            <person name="Olsen K.M."/>
            <person name="Qiu Y."/>
        </authorList>
    </citation>
    <scope>NUCLEOTIDE SEQUENCE</scope>
    <source>
        <strain evidence="2">KIB01</strain>
    </source>
</reference>
<dbReference type="AlphaFoldDB" id="A0AAD9XFU9"/>
<name>A0AAD9XFU9_9ROSI</name>
<gene>
    <name evidence="2" type="ORF">Ddye_005273</name>
</gene>
<dbReference type="InterPro" id="IPR012340">
    <property type="entry name" value="NA-bd_OB-fold"/>
</dbReference>
<feature type="domain" description="Replication factor A C-terminal" evidence="1">
    <location>
        <begin position="62"/>
        <end position="162"/>
    </location>
</feature>
<evidence type="ECO:0000259" key="1">
    <source>
        <dbReference type="Pfam" id="PF08646"/>
    </source>
</evidence>
<dbReference type="Proteomes" id="UP001280121">
    <property type="component" value="Unassembled WGS sequence"/>
</dbReference>
<proteinExistence type="predicted"/>
<protein>
    <recommendedName>
        <fullName evidence="1">Replication factor A C-terminal domain-containing protein</fullName>
    </recommendedName>
</protein>
<dbReference type="Gene3D" id="2.40.50.140">
    <property type="entry name" value="Nucleic acid-binding proteins"/>
    <property type="match status" value="1"/>
</dbReference>
<keyword evidence="3" id="KW-1185">Reference proteome</keyword>
<organism evidence="2 3">
    <name type="scientific">Dipteronia dyeriana</name>
    <dbReference type="NCBI Taxonomy" id="168575"/>
    <lineage>
        <taxon>Eukaryota</taxon>
        <taxon>Viridiplantae</taxon>
        <taxon>Streptophyta</taxon>
        <taxon>Embryophyta</taxon>
        <taxon>Tracheophyta</taxon>
        <taxon>Spermatophyta</taxon>
        <taxon>Magnoliopsida</taxon>
        <taxon>eudicotyledons</taxon>
        <taxon>Gunneridae</taxon>
        <taxon>Pentapetalae</taxon>
        <taxon>rosids</taxon>
        <taxon>malvids</taxon>
        <taxon>Sapindales</taxon>
        <taxon>Sapindaceae</taxon>
        <taxon>Hippocastanoideae</taxon>
        <taxon>Acereae</taxon>
        <taxon>Dipteronia</taxon>
    </lineage>
</organism>
<sequence>MVEKIRREDVASTSKNIPEFSFIPFSRLDTYIDTFAQVDIIALAIDVQPTRYVQTSFGADFDTSFYCRQCKSQNAKAIPRCVVQVQLTDSSGVLLATILLENTEKFLGCSSKQLMENTSEDERVDIESLAHISSSEEYIIRIKSWKQQYVGEEKVKYNVIQLFDSLEIN</sequence>
<accession>A0AAD9XFU9</accession>
<dbReference type="SUPFAM" id="SSF50249">
    <property type="entry name" value="Nucleic acid-binding proteins"/>
    <property type="match status" value="1"/>
</dbReference>
<evidence type="ECO:0000313" key="2">
    <source>
        <dbReference type="EMBL" id="KAK2658740.1"/>
    </source>
</evidence>
<comment type="caution">
    <text evidence="2">The sequence shown here is derived from an EMBL/GenBank/DDBJ whole genome shotgun (WGS) entry which is preliminary data.</text>
</comment>
<dbReference type="Pfam" id="PF08646">
    <property type="entry name" value="Rep_fac-A_C"/>
    <property type="match status" value="1"/>
</dbReference>
<dbReference type="EMBL" id="JANJYI010000002">
    <property type="protein sequence ID" value="KAK2658740.1"/>
    <property type="molecule type" value="Genomic_DNA"/>
</dbReference>
<evidence type="ECO:0000313" key="3">
    <source>
        <dbReference type="Proteomes" id="UP001280121"/>
    </source>
</evidence>
<dbReference type="InterPro" id="IPR013955">
    <property type="entry name" value="Rep_factor-A_C"/>
</dbReference>